<evidence type="ECO:0000256" key="3">
    <source>
        <dbReference type="ARBA" id="ARBA00022989"/>
    </source>
</evidence>
<keyword evidence="3 5" id="KW-1133">Transmembrane helix</keyword>
<dbReference type="AlphaFoldDB" id="A0A060SXZ7"/>
<dbReference type="InterPro" id="IPR013717">
    <property type="entry name" value="PIG-P"/>
</dbReference>
<dbReference type="EMBL" id="HG937691">
    <property type="protein sequence ID" value="CDP33593.1"/>
    <property type="molecule type" value="Genomic_DNA"/>
</dbReference>
<dbReference type="Pfam" id="PF08510">
    <property type="entry name" value="PIG-P"/>
    <property type="match status" value="1"/>
</dbReference>
<protein>
    <submittedName>
        <fullName evidence="7">ARAD1A12848p</fullName>
    </submittedName>
</protein>
<gene>
    <name evidence="7" type="ORF">GNLVRS02_ARAD1A12848g</name>
</gene>
<feature type="domain" description="PIG-P" evidence="6">
    <location>
        <begin position="76"/>
        <end position="192"/>
    </location>
</feature>
<reference evidence="7" key="2">
    <citation type="submission" date="2014-06" db="EMBL/GenBank/DDBJ databases">
        <title>The complete genome of Blastobotrys (Arxula) adeninivorans LS3 - a yeast of biotechnological interest.</title>
        <authorList>
            <person name="Kunze G."/>
            <person name="Gaillardin C."/>
            <person name="Czernicka M."/>
            <person name="Durrens P."/>
            <person name="Martin T."/>
            <person name="Boer E."/>
            <person name="Gabaldon T."/>
            <person name="Cruz J."/>
            <person name="Talla E."/>
            <person name="Marck C."/>
            <person name="Goffeau A."/>
            <person name="Barbe V."/>
            <person name="Baret P."/>
            <person name="Baronian K."/>
            <person name="Beier S."/>
            <person name="Bleykasten C."/>
            <person name="Bode R."/>
            <person name="Casaregola S."/>
            <person name="Despons L."/>
            <person name="Fairhead C."/>
            <person name="Giersberg M."/>
            <person name="Gierski P."/>
            <person name="Hahnel U."/>
            <person name="Hartmann A."/>
            <person name="Jankowska D."/>
            <person name="Jubin C."/>
            <person name="Jung P."/>
            <person name="Lafontaine I."/>
            <person name="Leh-Louis V."/>
            <person name="Lemaire M."/>
            <person name="Marcet-Houben M."/>
            <person name="Mascher M."/>
            <person name="Morel G."/>
            <person name="Richard G.-F."/>
            <person name="Riechen J."/>
            <person name="Sacerdot C."/>
            <person name="Sarkar A."/>
            <person name="Savel G."/>
            <person name="Schacherer J."/>
            <person name="Sherman D."/>
            <person name="Straub M.-L."/>
            <person name="Stein N."/>
            <person name="Thierry A."/>
            <person name="Trautwein-Schult A."/>
            <person name="Westhof E."/>
            <person name="Worch S."/>
            <person name="Dujon B."/>
            <person name="Souciet J.-L."/>
            <person name="Wincker P."/>
            <person name="Scholz U."/>
            <person name="Neuveglise N."/>
        </authorList>
    </citation>
    <scope>NUCLEOTIDE SEQUENCE</scope>
    <source>
        <strain evidence="7">LS3</strain>
    </source>
</reference>
<dbReference type="GO" id="GO:0016020">
    <property type="term" value="C:membrane"/>
    <property type="evidence" value="ECO:0007669"/>
    <property type="project" value="UniProtKB-SubCell"/>
</dbReference>
<name>A0A060SXZ7_BLAAD</name>
<feature type="transmembrane region" description="Helical" evidence="5">
    <location>
        <begin position="78"/>
        <end position="97"/>
    </location>
</feature>
<evidence type="ECO:0000256" key="5">
    <source>
        <dbReference type="SAM" id="Phobius"/>
    </source>
</evidence>
<evidence type="ECO:0000256" key="2">
    <source>
        <dbReference type="ARBA" id="ARBA00022692"/>
    </source>
</evidence>
<keyword evidence="2 5" id="KW-0812">Transmembrane</keyword>
<sequence>MRCEGEKRMDLILFLDLATRGGGGGRIPRGAMRLSRSKLVTGQPDLVTGITMDTDESPGPVKVKGQDQMGQGQGRKEYYGFAIYIGTTLGLAVYLVWAFFPRGWLHAMNVYYYPSRWWAIAVPSFVVMTIVYIYVALARYNIEVLTRPLNSLEIVTDSASKVVGRGESERYLHEPSAGVWDLPMWQVCDVLYGHTSTETDIKA</sequence>
<feature type="transmembrane region" description="Helical" evidence="5">
    <location>
        <begin position="117"/>
        <end position="137"/>
    </location>
</feature>
<dbReference type="PANTHER" id="PTHR46346:SF1">
    <property type="entry name" value="PHOSPHATIDYLINOSITOL N-ACETYLGLUCOSAMINYLTRANSFERASE SUBUNIT P"/>
    <property type="match status" value="1"/>
</dbReference>
<comment type="subcellular location">
    <subcellularLocation>
        <location evidence="1">Membrane</location>
        <topology evidence="1">Multi-pass membrane protein</topology>
    </subcellularLocation>
</comment>
<accession>A0A060SXZ7</accession>
<reference evidence="7" key="1">
    <citation type="submission" date="2014-02" db="EMBL/GenBank/DDBJ databases">
        <authorList>
            <person name="Genoscope - CEA"/>
        </authorList>
    </citation>
    <scope>NUCLEOTIDE SEQUENCE</scope>
    <source>
        <strain evidence="7">LS3</strain>
    </source>
</reference>
<evidence type="ECO:0000256" key="1">
    <source>
        <dbReference type="ARBA" id="ARBA00004141"/>
    </source>
</evidence>
<evidence type="ECO:0000259" key="6">
    <source>
        <dbReference type="Pfam" id="PF08510"/>
    </source>
</evidence>
<evidence type="ECO:0000256" key="4">
    <source>
        <dbReference type="ARBA" id="ARBA00023136"/>
    </source>
</evidence>
<dbReference type="GO" id="GO:0006506">
    <property type="term" value="P:GPI anchor biosynthetic process"/>
    <property type="evidence" value="ECO:0007669"/>
    <property type="project" value="TreeGrafter"/>
</dbReference>
<proteinExistence type="predicted"/>
<dbReference type="PANTHER" id="PTHR46346">
    <property type="entry name" value="PHOSPHATIDYLINOSITOL N-ACETYLGLUCOSAMINYLTRANSFERASE SUBUNIT P"/>
    <property type="match status" value="1"/>
</dbReference>
<organism evidence="7">
    <name type="scientific">Blastobotrys adeninivorans</name>
    <name type="common">Yeast</name>
    <name type="synonym">Arxula adeninivorans</name>
    <dbReference type="NCBI Taxonomy" id="409370"/>
    <lineage>
        <taxon>Eukaryota</taxon>
        <taxon>Fungi</taxon>
        <taxon>Dikarya</taxon>
        <taxon>Ascomycota</taxon>
        <taxon>Saccharomycotina</taxon>
        <taxon>Dipodascomycetes</taxon>
        <taxon>Dipodascales</taxon>
        <taxon>Trichomonascaceae</taxon>
        <taxon>Blastobotrys</taxon>
    </lineage>
</organism>
<keyword evidence="4 5" id="KW-0472">Membrane</keyword>
<dbReference type="InterPro" id="IPR052263">
    <property type="entry name" value="GPI_Anchor_Biosynth"/>
</dbReference>
<dbReference type="GO" id="GO:0005783">
    <property type="term" value="C:endoplasmic reticulum"/>
    <property type="evidence" value="ECO:0007669"/>
    <property type="project" value="TreeGrafter"/>
</dbReference>
<evidence type="ECO:0000313" key="7">
    <source>
        <dbReference type="EMBL" id="CDP33593.1"/>
    </source>
</evidence>
<dbReference type="PhylomeDB" id="A0A060SXZ7"/>